<sequence>MTSYLKEDFIIYALKEKEKEKENQLIKCSAILCSHDQSSALLQFKQLFSFQKHSSLSCEIFQQISRPKMMSWKEDADCCSWDGVTCDSATGHVIGLDLSCSWLHGNIPSNTSLFFLPRLRMLNLAFNDFNYSKISSGFTDQFPSLTLLDLCSCNFTGSIPPSLGNNITQLAYLDLSINSFIGHIPSSFSNLHQLRHLDLQSNNFVGKIPASLGNNITQLAYLDLSSNSFSGHIPSSFSNRQQLCYLDLDDNHFVGEISASLGNNSTQLAYLDLSSNGFSGHIPSSFSNLQQLLWLNLEYNNFVGKIPDMFTNLTQLSFLGLAYNELIGSIPSSIFELLNLTEIYLSFSNFSGSVELYDFAKLKNLKVLSLSNISLSVSTKLTANSSFPNLSAWDLSACNLSEFPDNLRTQHQLELLDLSENQIGGRIPSWMWDIGVHTLIELDLSRNFLTSIDHLPWKNLEYLHLDSNSLQGSLPDLPPHMVSFSISNNSLTGEIPSSFCNLSSIQYLDLSNNSLSGQIPQCLGNSTLETLDLRMNNFQGSIPQTNAKGCKLTYLRLSGNHLEGPLPPSLTNCVKLQFLDVGNNNLSGQIPECLGNSTLQVLDMRMNNFSGSLPQTFAKSCVLVSLNLNGNRLKGPLPPSLVNCQYLEVLDVGNNQIDDTFPYWLDVLLELQVLILRSNRFWGPIGDTKTRVPFPKLRIMDCSHNQLTGVLPLWYLESFKAMMHGNNNSVEVGYMRLPGSSNYYESIFLTMKGIDLQMERILTTFATIDLSSNRFQRKIPEVVGKLNSLKSLNISHNNLTGCIPSSLRNLTELESLDLSSNKLAGRIPTQLASLNYLSVLNLSNNQLEGPIPGGPQFNTFGNDSYSGNSGLCGFPLSKSCSIDEAPEPTTPTGFIEGDDASSWFDWKLAKLGYASGVVIGLSIGYMAFVTRGPQWFVRMIERKQSRKLRRVFLRPQKQVRARRLFFRRKPFDAQVRYEGNPYPFESANSYFPLSSSLSLRRRSSGIKASISVFHRLNHYF</sequence>
<evidence type="ECO:0000259" key="12">
    <source>
        <dbReference type="Pfam" id="PF08263"/>
    </source>
</evidence>
<dbReference type="PROSITE" id="PS51450">
    <property type="entry name" value="LRR"/>
    <property type="match status" value="1"/>
</dbReference>
<dbReference type="Pfam" id="PF23598">
    <property type="entry name" value="LRR_14"/>
    <property type="match status" value="1"/>
</dbReference>
<dbReference type="InParanoid" id="V4W0R2"/>
<dbReference type="Gene3D" id="3.80.10.10">
    <property type="entry name" value="Ribonuclease Inhibitor"/>
    <property type="match status" value="6"/>
</dbReference>
<dbReference type="InterPro" id="IPR055414">
    <property type="entry name" value="LRR_R13L4/SHOC2-like"/>
</dbReference>
<evidence type="ECO:0000256" key="1">
    <source>
        <dbReference type="ARBA" id="ARBA00004251"/>
    </source>
</evidence>
<dbReference type="Pfam" id="PF00560">
    <property type="entry name" value="LRR_1"/>
    <property type="match status" value="8"/>
</dbReference>
<dbReference type="GO" id="GO:0005886">
    <property type="term" value="C:plasma membrane"/>
    <property type="evidence" value="ECO:0007669"/>
    <property type="project" value="UniProtKB-SubCell"/>
</dbReference>
<dbReference type="InterPro" id="IPR003591">
    <property type="entry name" value="Leu-rich_rpt_typical-subtyp"/>
</dbReference>
<keyword evidence="6" id="KW-0732">Signal</keyword>
<feature type="non-terminal residue" evidence="14">
    <location>
        <position position="1020"/>
    </location>
</feature>
<keyword evidence="10" id="KW-0675">Receptor</keyword>
<keyword evidence="8" id="KW-1133">Transmembrane helix</keyword>
<keyword evidence="7" id="KW-0677">Repeat</keyword>
<dbReference type="InterPro" id="IPR013210">
    <property type="entry name" value="LRR_N_plant-typ"/>
</dbReference>
<name>V4W0R2_CITCL</name>
<keyword evidence="9" id="KW-0472">Membrane</keyword>
<proteinExistence type="inferred from homology"/>
<keyword evidence="5" id="KW-0812">Transmembrane</keyword>
<protein>
    <submittedName>
        <fullName evidence="14">Uncharacterized protein</fullName>
    </submittedName>
</protein>
<dbReference type="Pfam" id="PF13855">
    <property type="entry name" value="LRR_8"/>
    <property type="match status" value="2"/>
</dbReference>
<keyword evidence="15" id="KW-1185">Reference proteome</keyword>
<gene>
    <name evidence="14" type="ORF">CICLE_v10018328mg</name>
</gene>
<dbReference type="SUPFAM" id="SSF52047">
    <property type="entry name" value="RNI-like"/>
    <property type="match status" value="1"/>
</dbReference>
<organism evidence="14 15">
    <name type="scientific">Citrus clementina</name>
    <name type="common">Clementine</name>
    <name type="synonym">Citrus deliciosa x Citrus sinensis</name>
    <dbReference type="NCBI Taxonomy" id="85681"/>
    <lineage>
        <taxon>Eukaryota</taxon>
        <taxon>Viridiplantae</taxon>
        <taxon>Streptophyta</taxon>
        <taxon>Embryophyta</taxon>
        <taxon>Tracheophyta</taxon>
        <taxon>Spermatophyta</taxon>
        <taxon>Magnoliopsida</taxon>
        <taxon>eudicotyledons</taxon>
        <taxon>Gunneridae</taxon>
        <taxon>Pentapetalae</taxon>
        <taxon>rosids</taxon>
        <taxon>malvids</taxon>
        <taxon>Sapindales</taxon>
        <taxon>Rutaceae</taxon>
        <taxon>Aurantioideae</taxon>
        <taxon>Citrus</taxon>
    </lineage>
</organism>
<dbReference type="Gramene" id="ESR59429">
    <property type="protein sequence ID" value="ESR59429"/>
    <property type="gene ID" value="CICLE_v10018328mg"/>
</dbReference>
<keyword evidence="11" id="KW-0325">Glycoprotein</keyword>
<evidence type="ECO:0000313" key="15">
    <source>
        <dbReference type="Proteomes" id="UP000030687"/>
    </source>
</evidence>
<dbReference type="FunCoup" id="V4W0R2">
    <property type="interactions" value="96"/>
</dbReference>
<accession>V4W0R2</accession>
<evidence type="ECO:0000256" key="6">
    <source>
        <dbReference type="ARBA" id="ARBA00022729"/>
    </source>
</evidence>
<dbReference type="SMART" id="SM00369">
    <property type="entry name" value="LRR_TYP"/>
    <property type="match status" value="10"/>
</dbReference>
<feature type="domain" description="Leucine-rich repeat-containing N-terminal plant-type" evidence="12">
    <location>
        <begin position="35"/>
        <end position="87"/>
    </location>
</feature>
<evidence type="ECO:0000256" key="8">
    <source>
        <dbReference type="ARBA" id="ARBA00022989"/>
    </source>
</evidence>
<keyword evidence="3" id="KW-1003">Cell membrane</keyword>
<evidence type="ECO:0000256" key="4">
    <source>
        <dbReference type="ARBA" id="ARBA00022614"/>
    </source>
</evidence>
<dbReference type="KEGG" id="cic:CICLE_v10018328mg"/>
<feature type="domain" description="Disease resistance R13L4/SHOC-2-like LRR" evidence="13">
    <location>
        <begin position="235"/>
        <end position="447"/>
    </location>
</feature>
<dbReference type="AlphaFoldDB" id="V4W0R2"/>
<dbReference type="Proteomes" id="UP000030687">
    <property type="component" value="Unassembled WGS sequence"/>
</dbReference>
<dbReference type="FunFam" id="3.80.10.10:FF:000111">
    <property type="entry name" value="LRR receptor-like serine/threonine-protein kinase ERECTA"/>
    <property type="match status" value="1"/>
</dbReference>
<evidence type="ECO:0000256" key="3">
    <source>
        <dbReference type="ARBA" id="ARBA00022475"/>
    </source>
</evidence>
<evidence type="ECO:0000256" key="10">
    <source>
        <dbReference type="ARBA" id="ARBA00023170"/>
    </source>
</evidence>
<evidence type="ECO:0000256" key="11">
    <source>
        <dbReference type="ARBA" id="ARBA00023180"/>
    </source>
</evidence>
<dbReference type="PRINTS" id="PR00019">
    <property type="entry name" value="LEURICHRPT"/>
</dbReference>
<evidence type="ECO:0000313" key="14">
    <source>
        <dbReference type="EMBL" id="ESR59429.1"/>
    </source>
</evidence>
<dbReference type="eggNOG" id="KOG0619">
    <property type="taxonomic scope" value="Eukaryota"/>
</dbReference>
<dbReference type="FunFam" id="3.80.10.10:FF:000095">
    <property type="entry name" value="LRR receptor-like serine/threonine-protein kinase GSO1"/>
    <property type="match status" value="2"/>
</dbReference>
<dbReference type="SUPFAM" id="SSF52058">
    <property type="entry name" value="L domain-like"/>
    <property type="match status" value="2"/>
</dbReference>
<comment type="subcellular location">
    <subcellularLocation>
        <location evidence="1">Cell membrane</location>
        <topology evidence="1">Single-pass type I membrane protein</topology>
    </subcellularLocation>
</comment>
<dbReference type="InterPro" id="IPR032675">
    <property type="entry name" value="LRR_dom_sf"/>
</dbReference>
<reference evidence="14 15" key="1">
    <citation type="submission" date="2013-10" db="EMBL/GenBank/DDBJ databases">
        <authorList>
            <consortium name="International Citrus Genome Consortium"/>
            <person name="Jenkins J."/>
            <person name="Schmutz J."/>
            <person name="Prochnik S."/>
            <person name="Rokhsar D."/>
            <person name="Gmitter F."/>
            <person name="Ollitrault P."/>
            <person name="Machado M."/>
            <person name="Talon M."/>
            <person name="Wincker P."/>
            <person name="Jaillon O."/>
            <person name="Morgante M."/>
        </authorList>
    </citation>
    <scope>NUCLEOTIDE SEQUENCE</scope>
    <source>
        <strain evidence="15">cv. Clemenules</strain>
    </source>
</reference>
<evidence type="ECO:0000256" key="2">
    <source>
        <dbReference type="ARBA" id="ARBA00009592"/>
    </source>
</evidence>
<evidence type="ECO:0000259" key="13">
    <source>
        <dbReference type="Pfam" id="PF23598"/>
    </source>
</evidence>
<evidence type="ECO:0000256" key="7">
    <source>
        <dbReference type="ARBA" id="ARBA00022737"/>
    </source>
</evidence>
<evidence type="ECO:0000256" key="9">
    <source>
        <dbReference type="ARBA" id="ARBA00023136"/>
    </source>
</evidence>
<keyword evidence="4" id="KW-0433">Leucine-rich repeat</keyword>
<dbReference type="PANTHER" id="PTHR48063:SF35">
    <property type="entry name" value="RECEPTOR-LIKE PROTEIN 12"/>
    <property type="match status" value="1"/>
</dbReference>
<dbReference type="Pfam" id="PF08263">
    <property type="entry name" value="LRRNT_2"/>
    <property type="match status" value="1"/>
</dbReference>
<dbReference type="OMA" id="FHERIPT"/>
<dbReference type="InterPro" id="IPR001611">
    <property type="entry name" value="Leu-rich_rpt"/>
</dbReference>
<dbReference type="InterPro" id="IPR046956">
    <property type="entry name" value="RLP23-like"/>
</dbReference>
<dbReference type="PANTHER" id="PTHR48063">
    <property type="entry name" value="LRR RECEPTOR-LIKE KINASE"/>
    <property type="match status" value="1"/>
</dbReference>
<dbReference type="EMBL" id="KI536312">
    <property type="protein sequence ID" value="ESR59429.1"/>
    <property type="molecule type" value="Genomic_DNA"/>
</dbReference>
<dbReference type="FunFam" id="3.80.10.10:FF:000041">
    <property type="entry name" value="LRR receptor-like serine/threonine-protein kinase ERECTA"/>
    <property type="match status" value="1"/>
</dbReference>
<evidence type="ECO:0000256" key="5">
    <source>
        <dbReference type="ARBA" id="ARBA00022692"/>
    </source>
</evidence>
<comment type="similarity">
    <text evidence="2">Belongs to the RLP family.</text>
</comment>